<keyword evidence="4" id="KW-1185">Reference proteome</keyword>
<feature type="chain" id="PRO_5039200541" description="Lipoprotein" evidence="2">
    <location>
        <begin position="24"/>
        <end position="284"/>
    </location>
</feature>
<evidence type="ECO:0008006" key="5">
    <source>
        <dbReference type="Google" id="ProtNLM"/>
    </source>
</evidence>
<dbReference type="AlphaFoldDB" id="A0A387HT35"/>
<organism evidence="3 4">
    <name type="scientific">Streptomyces hundungensis</name>
    <dbReference type="NCBI Taxonomy" id="1077946"/>
    <lineage>
        <taxon>Bacteria</taxon>
        <taxon>Bacillati</taxon>
        <taxon>Actinomycetota</taxon>
        <taxon>Actinomycetes</taxon>
        <taxon>Kitasatosporales</taxon>
        <taxon>Streptomycetaceae</taxon>
        <taxon>Streptomyces</taxon>
    </lineage>
</organism>
<feature type="compositionally biased region" description="Basic and acidic residues" evidence="1">
    <location>
        <begin position="81"/>
        <end position="91"/>
    </location>
</feature>
<reference evidence="3 4" key="1">
    <citation type="submission" date="2018-10" db="EMBL/GenBank/DDBJ databases">
        <title>Relationship between Morphology and Antimicrobial Activity in Streptomyces.</title>
        <authorList>
            <person name="Kang H.J."/>
            <person name="Kim S.B."/>
        </authorList>
    </citation>
    <scope>NUCLEOTIDE SEQUENCE [LARGE SCALE GENOMIC DNA]</scope>
    <source>
        <strain evidence="3 4">BH38</strain>
    </source>
</reference>
<proteinExistence type="predicted"/>
<feature type="region of interest" description="Disordered" evidence="1">
    <location>
        <begin position="71"/>
        <end position="91"/>
    </location>
</feature>
<feature type="signal peptide" evidence="2">
    <location>
        <begin position="1"/>
        <end position="23"/>
    </location>
</feature>
<feature type="region of interest" description="Disordered" evidence="1">
    <location>
        <begin position="27"/>
        <end position="57"/>
    </location>
</feature>
<gene>
    <name evidence="3" type="ORF">DWB77_07354</name>
</gene>
<sequence length="284" mass="29587">MVGTAKKYAVPFLGAVLAVGLTACGGGDDSKSAGGQKGAGGTASSAPKSAERSDAKSVIAAAAKKTAGVTAYKIDQTTKNSEGEKRSEQAWRKKPVPLTVVKSTEKKPGATDRESYSIVTGGAVYTKTDKVPTTGKSWFKIETQAGKDPNRVEGLLPGRLGALGATSSTKWVGSEPVGGHPADHYSATVVLSELATYEGPAMNHADRDEYVLSAKDAGESQVVVDVWVGKDDLVLKSQEHGKGKHGDEVVTEEYSDYGIAPKEEAPPASAVLTWDEYMAALTKG</sequence>
<evidence type="ECO:0000256" key="1">
    <source>
        <dbReference type="SAM" id="MobiDB-lite"/>
    </source>
</evidence>
<accession>A0A387HT35</accession>
<dbReference type="Gene3D" id="2.50.20.20">
    <property type="match status" value="1"/>
</dbReference>
<protein>
    <recommendedName>
        <fullName evidence="5">Lipoprotein</fullName>
    </recommendedName>
</protein>
<evidence type="ECO:0000313" key="3">
    <source>
        <dbReference type="EMBL" id="AYG85137.1"/>
    </source>
</evidence>
<evidence type="ECO:0000313" key="4">
    <source>
        <dbReference type="Proteomes" id="UP000271554"/>
    </source>
</evidence>
<evidence type="ECO:0000256" key="2">
    <source>
        <dbReference type="SAM" id="SignalP"/>
    </source>
</evidence>
<dbReference type="KEGG" id="shun:DWB77_07354"/>
<dbReference type="PROSITE" id="PS51257">
    <property type="entry name" value="PROKAR_LIPOPROTEIN"/>
    <property type="match status" value="1"/>
</dbReference>
<dbReference type="Proteomes" id="UP000271554">
    <property type="component" value="Chromosome"/>
</dbReference>
<name>A0A387HT35_9ACTN</name>
<dbReference type="EMBL" id="CP032698">
    <property type="protein sequence ID" value="AYG85137.1"/>
    <property type="molecule type" value="Genomic_DNA"/>
</dbReference>
<keyword evidence="2" id="KW-0732">Signal</keyword>